<dbReference type="Proteomes" id="UP001321825">
    <property type="component" value="Chromosome"/>
</dbReference>
<accession>A0AAU9CEB0</accession>
<evidence type="ECO:0000256" key="5">
    <source>
        <dbReference type="ARBA" id="ARBA00022692"/>
    </source>
</evidence>
<feature type="transmembrane region" description="Helical" evidence="9">
    <location>
        <begin position="56"/>
        <end position="73"/>
    </location>
</feature>
<dbReference type="InterPro" id="IPR007387">
    <property type="entry name" value="TRAP_DctQ"/>
</dbReference>
<dbReference type="PANTHER" id="PTHR35011">
    <property type="entry name" value="2,3-DIKETO-L-GULONATE TRAP TRANSPORTER SMALL PERMEASE PROTEIN YIAM"/>
    <property type="match status" value="1"/>
</dbReference>
<name>A0AAU9CEB0_9GAMM</name>
<evidence type="ECO:0000256" key="4">
    <source>
        <dbReference type="ARBA" id="ARBA00022519"/>
    </source>
</evidence>
<dbReference type="GO" id="GO:0022857">
    <property type="term" value="F:transmembrane transporter activity"/>
    <property type="evidence" value="ECO:0007669"/>
    <property type="project" value="UniProtKB-UniRule"/>
</dbReference>
<keyword evidence="12" id="KW-1185">Reference proteome</keyword>
<feature type="transmembrane region" description="Helical" evidence="9">
    <location>
        <begin position="20"/>
        <end position="44"/>
    </location>
</feature>
<dbReference type="InterPro" id="IPR055348">
    <property type="entry name" value="DctQ"/>
</dbReference>
<dbReference type="EMBL" id="AP024714">
    <property type="protein sequence ID" value="BCX81335.1"/>
    <property type="molecule type" value="Genomic_DNA"/>
</dbReference>
<sequence length="175" mass="19166">MVFWKIIAAFVRGVDGLSDWLGRTVAWLSLGMVAITFLVVVLRYGFGLGWIALQESVVYLHATLFLLAAAYTLKHDAHVRVDIFYQRLGPVGRAWIDLLGTWLLLVPVCAFIAWISWDYVAAAWAVKEASREAGGLPAVFLLKSLIPLFAVLLALQGLAQGFKALAVIAGRPLEA</sequence>
<dbReference type="Pfam" id="PF04290">
    <property type="entry name" value="DctQ"/>
    <property type="match status" value="1"/>
</dbReference>
<proteinExistence type="inferred from homology"/>
<evidence type="ECO:0000313" key="11">
    <source>
        <dbReference type="EMBL" id="BCX81335.1"/>
    </source>
</evidence>
<keyword evidence="4 9" id="KW-0997">Cell inner membrane</keyword>
<keyword evidence="3" id="KW-1003">Cell membrane</keyword>
<reference evidence="12" key="1">
    <citation type="journal article" date="2024" name="Int. J. Syst. Evol. Microbiol.">
        <title>Methylomarinovum tepidoasis sp. nov., a moderately thermophilic methanotroph of the family Methylothermaceae isolated from a deep-sea hydrothermal field.</title>
        <authorList>
            <person name="Hirayama H."/>
            <person name="Takaki Y."/>
            <person name="Abe M."/>
            <person name="Miyazaki M."/>
            <person name="Uematsu K."/>
            <person name="Matsui Y."/>
            <person name="Takai K."/>
        </authorList>
    </citation>
    <scope>NUCLEOTIDE SEQUENCE [LARGE SCALE GENOMIC DNA]</scope>
    <source>
        <strain evidence="12">IT-9</strain>
    </source>
</reference>
<feature type="transmembrane region" description="Helical" evidence="9">
    <location>
        <begin position="94"/>
        <end position="115"/>
    </location>
</feature>
<organism evidence="11 12">
    <name type="scientific">Methylomarinovum caldicuralii</name>
    <dbReference type="NCBI Taxonomy" id="438856"/>
    <lineage>
        <taxon>Bacteria</taxon>
        <taxon>Pseudomonadati</taxon>
        <taxon>Pseudomonadota</taxon>
        <taxon>Gammaproteobacteria</taxon>
        <taxon>Methylococcales</taxon>
        <taxon>Methylothermaceae</taxon>
        <taxon>Methylomarinovum</taxon>
    </lineage>
</organism>
<evidence type="ECO:0000256" key="6">
    <source>
        <dbReference type="ARBA" id="ARBA00022989"/>
    </source>
</evidence>
<evidence type="ECO:0000313" key="12">
    <source>
        <dbReference type="Proteomes" id="UP001321825"/>
    </source>
</evidence>
<evidence type="ECO:0000256" key="3">
    <source>
        <dbReference type="ARBA" id="ARBA00022475"/>
    </source>
</evidence>
<keyword evidence="2 9" id="KW-0813">Transport</keyword>
<keyword evidence="5 9" id="KW-0812">Transmembrane</keyword>
<dbReference type="KEGG" id="mcau:MIT9_P0913"/>
<keyword evidence="6 9" id="KW-1133">Transmembrane helix</keyword>
<keyword evidence="7 9" id="KW-0472">Membrane</keyword>
<evidence type="ECO:0000256" key="1">
    <source>
        <dbReference type="ARBA" id="ARBA00004429"/>
    </source>
</evidence>
<feature type="domain" description="Tripartite ATP-independent periplasmic transporters DctQ component" evidence="10">
    <location>
        <begin position="32"/>
        <end position="163"/>
    </location>
</feature>
<comment type="subunit">
    <text evidence="9">The complex comprises the extracytoplasmic solute receptor protein and the two transmembrane proteins.</text>
</comment>
<evidence type="ECO:0000256" key="7">
    <source>
        <dbReference type="ARBA" id="ARBA00023136"/>
    </source>
</evidence>
<comment type="subcellular location">
    <subcellularLocation>
        <location evidence="1 9">Cell inner membrane</location>
        <topology evidence="1 9">Multi-pass membrane protein</topology>
    </subcellularLocation>
</comment>
<feature type="transmembrane region" description="Helical" evidence="9">
    <location>
        <begin position="135"/>
        <end position="155"/>
    </location>
</feature>
<protein>
    <recommendedName>
        <fullName evidence="9">TRAP transporter small permease protein</fullName>
    </recommendedName>
</protein>
<dbReference type="PANTHER" id="PTHR35011:SF4">
    <property type="entry name" value="SLL1102 PROTEIN"/>
    <property type="match status" value="1"/>
</dbReference>
<evidence type="ECO:0000256" key="9">
    <source>
        <dbReference type="RuleBase" id="RU369079"/>
    </source>
</evidence>
<comment type="function">
    <text evidence="9">Part of the tripartite ATP-independent periplasmic (TRAP) transport system.</text>
</comment>
<dbReference type="AlphaFoldDB" id="A0AAU9CEB0"/>
<gene>
    <name evidence="11" type="ORF">MIT9_P0913</name>
</gene>
<comment type="similarity">
    <text evidence="8 9">Belongs to the TRAP transporter small permease family.</text>
</comment>
<evidence type="ECO:0000256" key="8">
    <source>
        <dbReference type="ARBA" id="ARBA00038436"/>
    </source>
</evidence>
<dbReference type="GO" id="GO:0005886">
    <property type="term" value="C:plasma membrane"/>
    <property type="evidence" value="ECO:0007669"/>
    <property type="project" value="UniProtKB-SubCell"/>
</dbReference>
<evidence type="ECO:0000256" key="2">
    <source>
        <dbReference type="ARBA" id="ARBA00022448"/>
    </source>
</evidence>
<evidence type="ECO:0000259" key="10">
    <source>
        <dbReference type="Pfam" id="PF04290"/>
    </source>
</evidence>